<dbReference type="KEGG" id="tjr:TherJR_2155"/>
<dbReference type="RefSeq" id="WP_013121001.1">
    <property type="nucleotide sequence ID" value="NC_014152.1"/>
</dbReference>
<dbReference type="AlphaFoldDB" id="D5X996"/>
<reference evidence="3 4" key="1">
    <citation type="submission" date="2010-05" db="EMBL/GenBank/DDBJ databases">
        <title>Complete sequence of Thermincola sp. JR.</title>
        <authorList>
            <consortium name="US DOE Joint Genome Institute"/>
            <person name="Lucas S."/>
            <person name="Copeland A."/>
            <person name="Lapidus A."/>
            <person name="Cheng J.-F."/>
            <person name="Bruce D."/>
            <person name="Goodwin L."/>
            <person name="Pitluck S."/>
            <person name="Chertkov O."/>
            <person name="Detter J.C."/>
            <person name="Han C."/>
            <person name="Tapia R."/>
            <person name="Land M."/>
            <person name="Hauser L."/>
            <person name="Kyrpides N."/>
            <person name="Mikhailova N."/>
            <person name="Hazen T.C."/>
            <person name="Woyke T."/>
        </authorList>
    </citation>
    <scope>NUCLEOTIDE SEQUENCE [LARGE SCALE GENOMIC DNA]</scope>
    <source>
        <strain evidence="3 4">JR</strain>
    </source>
</reference>
<evidence type="ECO:0000256" key="1">
    <source>
        <dbReference type="ARBA" id="ARBA00009108"/>
    </source>
</evidence>
<evidence type="ECO:0000313" key="3">
    <source>
        <dbReference type="EMBL" id="ADG83000.1"/>
    </source>
</evidence>
<proteinExistence type="inferred from homology"/>
<dbReference type="OrthoDB" id="9776196at2"/>
<dbReference type="PANTHER" id="PTHR37313:SF2">
    <property type="entry name" value="UPF0749 PROTEIN YLXX"/>
    <property type="match status" value="1"/>
</dbReference>
<protein>
    <recommendedName>
        <fullName evidence="5">Division initiation protein</fullName>
    </recommendedName>
</protein>
<dbReference type="Pfam" id="PF05949">
    <property type="entry name" value="DUF881"/>
    <property type="match status" value="1"/>
</dbReference>
<sequence>MKRGQLYVAIVLLVLGMMLAVQFRTTKDIQQNAPISRAQELTARLKDVTEERDNLLIEVSDLRKKLEQTGRKGGAGKAISDELDKARMVAGLTPVEGPGVEVVLNDSPKKLEPGEDPNLYILHEEDLLKVVNELRAGGAEAISINGQRLLANSEIRCAGTTILVNTKKIVPPITILATGDPKALQSSLEIKGGILETMRFWGLQADVQQKQKVEIPAYDGPVVFQYSKSVKEGD</sequence>
<accession>D5X996</accession>
<dbReference type="Gene3D" id="3.30.70.1880">
    <property type="entry name" value="Protein of unknown function DUF881"/>
    <property type="match status" value="1"/>
</dbReference>
<name>D5X996_THEPJ</name>
<evidence type="ECO:0000256" key="2">
    <source>
        <dbReference type="SAM" id="Coils"/>
    </source>
</evidence>
<comment type="similarity">
    <text evidence="1">Belongs to the UPF0749 family.</text>
</comment>
<keyword evidence="2" id="KW-0175">Coiled coil</keyword>
<evidence type="ECO:0000313" key="4">
    <source>
        <dbReference type="Proteomes" id="UP000002377"/>
    </source>
</evidence>
<feature type="coiled-coil region" evidence="2">
    <location>
        <begin position="38"/>
        <end position="72"/>
    </location>
</feature>
<dbReference type="PANTHER" id="PTHR37313">
    <property type="entry name" value="UPF0749 PROTEIN RV1825"/>
    <property type="match status" value="1"/>
</dbReference>
<dbReference type="InterPro" id="IPR010273">
    <property type="entry name" value="DUF881"/>
</dbReference>
<evidence type="ECO:0008006" key="5">
    <source>
        <dbReference type="Google" id="ProtNLM"/>
    </source>
</evidence>
<dbReference type="EMBL" id="CP002028">
    <property type="protein sequence ID" value="ADG83000.1"/>
    <property type="molecule type" value="Genomic_DNA"/>
</dbReference>
<keyword evidence="4" id="KW-1185">Reference proteome</keyword>
<gene>
    <name evidence="3" type="ordered locus">TherJR_2155</name>
</gene>
<organism evidence="3 4">
    <name type="scientific">Thermincola potens (strain JR)</name>
    <dbReference type="NCBI Taxonomy" id="635013"/>
    <lineage>
        <taxon>Bacteria</taxon>
        <taxon>Bacillati</taxon>
        <taxon>Bacillota</taxon>
        <taxon>Clostridia</taxon>
        <taxon>Eubacteriales</taxon>
        <taxon>Thermincolaceae</taxon>
        <taxon>Thermincola</taxon>
    </lineage>
</organism>
<dbReference type="HOGENOM" id="CLU_040273_4_0_9"/>
<dbReference type="Proteomes" id="UP000002377">
    <property type="component" value="Chromosome"/>
</dbReference>
<dbReference type="STRING" id="635013.TherJR_2155"/>
<dbReference type="eggNOG" id="COG3879">
    <property type="taxonomic scope" value="Bacteria"/>
</dbReference>